<keyword evidence="1" id="KW-0472">Membrane</keyword>
<dbReference type="Pfam" id="PF16344">
    <property type="entry name" value="FecR_C"/>
    <property type="match status" value="1"/>
</dbReference>
<evidence type="ECO:0000259" key="3">
    <source>
        <dbReference type="Pfam" id="PF16344"/>
    </source>
</evidence>
<dbReference type="PIRSF" id="PIRSF018266">
    <property type="entry name" value="FecR"/>
    <property type="match status" value="1"/>
</dbReference>
<comment type="caution">
    <text evidence="4">The sequence shown here is derived from an EMBL/GenBank/DDBJ whole genome shotgun (WGS) entry which is preliminary data.</text>
</comment>
<feature type="transmembrane region" description="Helical" evidence="1">
    <location>
        <begin position="74"/>
        <end position="92"/>
    </location>
</feature>
<organism evidence="4 5">
    <name type="scientific">Mucilaginibacter oryzae</name>
    <dbReference type="NCBI Taxonomy" id="468058"/>
    <lineage>
        <taxon>Bacteria</taxon>
        <taxon>Pseudomonadati</taxon>
        <taxon>Bacteroidota</taxon>
        <taxon>Sphingobacteriia</taxon>
        <taxon>Sphingobacteriales</taxon>
        <taxon>Sphingobacteriaceae</taxon>
        <taxon>Mucilaginibacter</taxon>
    </lineage>
</organism>
<dbReference type="Gene3D" id="3.55.50.30">
    <property type="match status" value="1"/>
</dbReference>
<evidence type="ECO:0000313" key="5">
    <source>
        <dbReference type="Proteomes" id="UP000245678"/>
    </source>
</evidence>
<dbReference type="RefSeq" id="WP_109608483.1">
    <property type="nucleotide sequence ID" value="NZ_QGHA01000005.1"/>
</dbReference>
<feature type="domain" description="Protein FecR C-terminal" evidence="3">
    <location>
        <begin position="300"/>
        <end position="368"/>
    </location>
</feature>
<protein>
    <submittedName>
        <fullName evidence="4">FecR family protein</fullName>
    </submittedName>
</protein>
<keyword evidence="1" id="KW-0812">Transmembrane</keyword>
<evidence type="ECO:0000313" key="4">
    <source>
        <dbReference type="EMBL" id="PWK77046.1"/>
    </source>
</evidence>
<proteinExistence type="predicted"/>
<dbReference type="EMBL" id="QGHA01000005">
    <property type="protein sequence ID" value="PWK77046.1"/>
    <property type="molecule type" value="Genomic_DNA"/>
</dbReference>
<dbReference type="Gene3D" id="2.60.120.1440">
    <property type="match status" value="1"/>
</dbReference>
<evidence type="ECO:0000256" key="1">
    <source>
        <dbReference type="SAM" id="Phobius"/>
    </source>
</evidence>
<dbReference type="Proteomes" id="UP000245678">
    <property type="component" value="Unassembled WGS sequence"/>
</dbReference>
<keyword evidence="5" id="KW-1185">Reference proteome</keyword>
<feature type="domain" description="FecR protein" evidence="2">
    <location>
        <begin position="168"/>
        <end position="264"/>
    </location>
</feature>
<name>A0A316H960_9SPHI</name>
<keyword evidence="1" id="KW-1133">Transmembrane helix</keyword>
<dbReference type="AlphaFoldDB" id="A0A316H960"/>
<dbReference type="InterPro" id="IPR012373">
    <property type="entry name" value="Ferrdict_sens_TM"/>
</dbReference>
<gene>
    <name evidence="4" type="ORF">LX99_02856</name>
</gene>
<dbReference type="InterPro" id="IPR032508">
    <property type="entry name" value="FecR_C"/>
</dbReference>
<dbReference type="PANTHER" id="PTHR30273">
    <property type="entry name" value="PERIPLASMIC SIGNAL SENSOR AND SIGMA FACTOR ACTIVATOR FECR-RELATED"/>
    <property type="match status" value="1"/>
</dbReference>
<sequence length="370" mass="41029">MARKYDAKQLINKLRTGQLGADEKSILESWYIVWGGDKEIDLDEDDLVKTLEQVESELPQLVRKNKKLTYWPRYVAAAATIILAISIFLFLFNRPQKANQQFATHITPITPGKNGARLILSNGRTIVLNAADKGPLAADGGSTVSKADEGQLKYVENDKHGNANTSNTLITSRGEQYRLLLPDGTKVYLNAGSSLKYPTSFSGAEKRAVELKGEGYFEVAKDAHHPFIVSSAGQEVEVLGTHFDISSYPDDAKALTTLLEGSVRINDKLLKPGQQAVVTAHQLKIFDTDAQSAIAWTKGRFHFNGENITGIMRCISRWYNIEVTFKGDMRGKDFAGGFSRYDDVSTILDLLASTNHLHYTIEGRRVTIMN</sequence>
<dbReference type="InterPro" id="IPR006860">
    <property type="entry name" value="FecR"/>
</dbReference>
<evidence type="ECO:0000259" key="2">
    <source>
        <dbReference type="Pfam" id="PF04773"/>
    </source>
</evidence>
<reference evidence="4 5" key="1">
    <citation type="submission" date="2018-05" db="EMBL/GenBank/DDBJ databases">
        <title>Genomic Encyclopedia of Archaeal and Bacterial Type Strains, Phase II (KMG-II): from individual species to whole genera.</title>
        <authorList>
            <person name="Goeker M."/>
        </authorList>
    </citation>
    <scope>NUCLEOTIDE SEQUENCE [LARGE SCALE GENOMIC DNA]</scope>
    <source>
        <strain evidence="4 5">DSM 19975</strain>
    </source>
</reference>
<dbReference type="PANTHER" id="PTHR30273:SF2">
    <property type="entry name" value="PROTEIN FECR"/>
    <property type="match status" value="1"/>
</dbReference>
<accession>A0A316H960</accession>
<dbReference type="Pfam" id="PF04773">
    <property type="entry name" value="FecR"/>
    <property type="match status" value="1"/>
</dbReference>
<dbReference type="GO" id="GO:0016989">
    <property type="term" value="F:sigma factor antagonist activity"/>
    <property type="evidence" value="ECO:0007669"/>
    <property type="project" value="TreeGrafter"/>
</dbReference>